<keyword evidence="3" id="KW-1185">Reference proteome</keyword>
<accession>A0A1H1B3W9</accession>
<sequence>MGISAEILERRSLLSIAESLQLMIGFGSLLISLISLIVVLIKLNNDKKNNRLLTLAS</sequence>
<gene>
    <name evidence="2" type="ORF">SAMN04487752_2411</name>
</gene>
<keyword evidence="1" id="KW-0472">Membrane</keyword>
<evidence type="ECO:0000256" key="1">
    <source>
        <dbReference type="SAM" id="Phobius"/>
    </source>
</evidence>
<organism evidence="2 3">
    <name type="scientific">Carnobacterium viridans</name>
    <dbReference type="NCBI Taxonomy" id="174587"/>
    <lineage>
        <taxon>Bacteria</taxon>
        <taxon>Bacillati</taxon>
        <taxon>Bacillota</taxon>
        <taxon>Bacilli</taxon>
        <taxon>Lactobacillales</taxon>
        <taxon>Carnobacteriaceae</taxon>
        <taxon>Carnobacterium</taxon>
    </lineage>
</organism>
<protein>
    <submittedName>
        <fullName evidence="2">Putative Holin-like Toxin (Hol-Tox)</fullName>
    </submittedName>
</protein>
<dbReference type="Proteomes" id="UP000199481">
    <property type="component" value="Unassembled WGS sequence"/>
</dbReference>
<proteinExistence type="predicted"/>
<dbReference type="EMBL" id="FNJW01000008">
    <property type="protein sequence ID" value="SDQ46603.1"/>
    <property type="molecule type" value="Genomic_DNA"/>
</dbReference>
<name>A0A1H1B3W9_9LACT</name>
<keyword evidence="1" id="KW-1133">Transmembrane helix</keyword>
<reference evidence="3" key="1">
    <citation type="submission" date="2016-10" db="EMBL/GenBank/DDBJ databases">
        <authorList>
            <person name="Varghese N."/>
            <person name="Submissions S."/>
        </authorList>
    </citation>
    <scope>NUCLEOTIDE SEQUENCE [LARGE SCALE GENOMIC DNA]</scope>
    <source>
        <strain evidence="3">MPL-11</strain>
    </source>
</reference>
<dbReference type="AlphaFoldDB" id="A0A1H1B3W9"/>
<dbReference type="RefSeq" id="WP_081896480.1">
    <property type="nucleotide sequence ID" value="NZ_CP084916.1"/>
</dbReference>
<evidence type="ECO:0000313" key="3">
    <source>
        <dbReference type="Proteomes" id="UP000199481"/>
    </source>
</evidence>
<dbReference type="Pfam" id="PF16935">
    <property type="entry name" value="Hol_Tox"/>
    <property type="match status" value="1"/>
</dbReference>
<keyword evidence="1" id="KW-0812">Transmembrane</keyword>
<evidence type="ECO:0000313" key="2">
    <source>
        <dbReference type="EMBL" id="SDQ46603.1"/>
    </source>
</evidence>
<dbReference type="InterPro" id="IPR031616">
    <property type="entry name" value="BsrE-like"/>
</dbReference>
<feature type="transmembrane region" description="Helical" evidence="1">
    <location>
        <begin position="20"/>
        <end position="41"/>
    </location>
</feature>